<dbReference type="Pfam" id="PF00583">
    <property type="entry name" value="Acetyltransf_1"/>
    <property type="match status" value="1"/>
</dbReference>
<comment type="caution">
    <text evidence="2">The sequence shown here is derived from an EMBL/GenBank/DDBJ whole genome shotgun (WGS) entry which is preliminary data.</text>
</comment>
<accession>A0A419EYL1</accession>
<dbReference type="PROSITE" id="PS51186">
    <property type="entry name" value="GNAT"/>
    <property type="match status" value="1"/>
</dbReference>
<dbReference type="GO" id="GO:0005737">
    <property type="term" value="C:cytoplasm"/>
    <property type="evidence" value="ECO:0007669"/>
    <property type="project" value="TreeGrafter"/>
</dbReference>
<keyword evidence="2" id="KW-0808">Transferase</keyword>
<dbReference type="GO" id="GO:1905502">
    <property type="term" value="F:acetyl-CoA binding"/>
    <property type="evidence" value="ECO:0007669"/>
    <property type="project" value="TreeGrafter"/>
</dbReference>
<evidence type="ECO:0000313" key="2">
    <source>
        <dbReference type="EMBL" id="RJP70316.1"/>
    </source>
</evidence>
<evidence type="ECO:0000259" key="1">
    <source>
        <dbReference type="PROSITE" id="PS51186"/>
    </source>
</evidence>
<dbReference type="SUPFAM" id="SSF55729">
    <property type="entry name" value="Acyl-CoA N-acyltransferases (Nat)"/>
    <property type="match status" value="1"/>
</dbReference>
<gene>
    <name evidence="2" type="ORF">C4532_09470</name>
</gene>
<feature type="domain" description="N-acetyltransferase" evidence="1">
    <location>
        <begin position="65"/>
        <end position="218"/>
    </location>
</feature>
<sequence length="218" mass="23963">MAKEGRKSNANEFAPTDGCPQSSIVGEIHGSQVCAQATAKLEPAGISDNFSSRRMSSSLSGSEKMEIVNLKERVEFIPILAVWHHNQWSYLNPDGSIEQRVASLETELKSDGIPKTFVAVSGEALLGSASLVPHDMDTRMDLSPWLASVFVAPDARKQGIGSALIRHVVKEAGRLGYRTIYLFTEPDKVGFYARLGWSHLETTVYRGHNECIMVIRAM</sequence>
<dbReference type="InterPro" id="IPR016181">
    <property type="entry name" value="Acyl_CoA_acyltransferase"/>
</dbReference>
<dbReference type="InterPro" id="IPR000182">
    <property type="entry name" value="GNAT_dom"/>
</dbReference>
<dbReference type="PANTHER" id="PTHR13538">
    <property type="entry name" value="N-ACETYLTRANSFERASE 6"/>
    <property type="match status" value="1"/>
</dbReference>
<dbReference type="GO" id="GO:0008080">
    <property type="term" value="F:N-acetyltransferase activity"/>
    <property type="evidence" value="ECO:0007669"/>
    <property type="project" value="InterPro"/>
</dbReference>
<dbReference type="EMBL" id="QZKI01000071">
    <property type="protein sequence ID" value="RJP70316.1"/>
    <property type="molecule type" value="Genomic_DNA"/>
</dbReference>
<reference evidence="2 3" key="1">
    <citation type="journal article" date="2017" name="ISME J.">
        <title>Energy and carbon metabolisms in a deep terrestrial subsurface fluid microbial community.</title>
        <authorList>
            <person name="Momper L."/>
            <person name="Jungbluth S.P."/>
            <person name="Lee M.D."/>
            <person name="Amend J.P."/>
        </authorList>
    </citation>
    <scope>NUCLEOTIDE SEQUENCE [LARGE SCALE GENOMIC DNA]</scope>
    <source>
        <strain evidence="2">SURF_17</strain>
    </source>
</reference>
<evidence type="ECO:0000313" key="3">
    <source>
        <dbReference type="Proteomes" id="UP000285961"/>
    </source>
</evidence>
<dbReference type="CDD" id="cd04301">
    <property type="entry name" value="NAT_SF"/>
    <property type="match status" value="1"/>
</dbReference>
<dbReference type="Gene3D" id="3.40.630.30">
    <property type="match status" value="1"/>
</dbReference>
<name>A0A419EYL1_9BACT</name>
<protein>
    <submittedName>
        <fullName evidence="2">GNAT family N-acetyltransferase</fullName>
    </submittedName>
</protein>
<dbReference type="InterPro" id="IPR039840">
    <property type="entry name" value="NAA80"/>
</dbReference>
<dbReference type="Proteomes" id="UP000285961">
    <property type="component" value="Unassembled WGS sequence"/>
</dbReference>
<dbReference type="AlphaFoldDB" id="A0A419EYL1"/>
<organism evidence="2 3">
    <name type="scientific">Candidatus Abyssobacteria bacterium SURF_17</name>
    <dbReference type="NCBI Taxonomy" id="2093361"/>
    <lineage>
        <taxon>Bacteria</taxon>
        <taxon>Pseudomonadati</taxon>
        <taxon>Candidatus Hydrogenedentota</taxon>
        <taxon>Candidatus Abyssobacteria</taxon>
    </lineage>
</organism>
<dbReference type="PANTHER" id="PTHR13538:SF4">
    <property type="entry name" value="N-ALPHA-ACETYLTRANSFERASE 80"/>
    <property type="match status" value="1"/>
</dbReference>
<proteinExistence type="predicted"/>